<dbReference type="CDD" id="cd00077">
    <property type="entry name" value="HDc"/>
    <property type="match status" value="1"/>
</dbReference>
<reference evidence="2 3" key="1">
    <citation type="submission" date="2016-10" db="EMBL/GenBank/DDBJ databases">
        <authorList>
            <person name="de Groot N.N."/>
        </authorList>
    </citation>
    <scope>NUCLEOTIDE SEQUENCE [LARGE SCALE GENOMIC DNA]</scope>
    <source>
        <strain evidence="2 3">DSM 6059</strain>
    </source>
</reference>
<dbReference type="Proteomes" id="UP000198862">
    <property type="component" value="Unassembled WGS sequence"/>
</dbReference>
<organism evidence="2 3">
    <name type="scientific">Pseudoalteromonas denitrificans DSM 6059</name>
    <dbReference type="NCBI Taxonomy" id="1123010"/>
    <lineage>
        <taxon>Bacteria</taxon>
        <taxon>Pseudomonadati</taxon>
        <taxon>Pseudomonadota</taxon>
        <taxon>Gammaproteobacteria</taxon>
        <taxon>Alteromonadales</taxon>
        <taxon>Pseudoalteromonadaceae</taxon>
        <taxon>Pseudoalteromonas</taxon>
    </lineage>
</organism>
<gene>
    <name evidence="2" type="ORF">SAMN02745724_01682</name>
</gene>
<dbReference type="SUPFAM" id="SSF109604">
    <property type="entry name" value="HD-domain/PDEase-like"/>
    <property type="match status" value="1"/>
</dbReference>
<dbReference type="Pfam" id="PF13487">
    <property type="entry name" value="HD_5"/>
    <property type="match status" value="1"/>
</dbReference>
<keyword evidence="3" id="KW-1185">Reference proteome</keyword>
<evidence type="ECO:0000313" key="3">
    <source>
        <dbReference type="Proteomes" id="UP000198862"/>
    </source>
</evidence>
<dbReference type="PANTHER" id="PTHR43155:SF2">
    <property type="entry name" value="CYCLIC DI-GMP PHOSPHODIESTERASE PA4108"/>
    <property type="match status" value="1"/>
</dbReference>
<dbReference type="PANTHER" id="PTHR43155">
    <property type="entry name" value="CYCLIC DI-GMP PHOSPHODIESTERASE PA4108-RELATED"/>
    <property type="match status" value="1"/>
</dbReference>
<dbReference type="InterPro" id="IPR037522">
    <property type="entry name" value="HD_GYP_dom"/>
</dbReference>
<dbReference type="AlphaFoldDB" id="A0A1I1J787"/>
<dbReference type="STRING" id="1123010.SAMN02745724_01682"/>
<dbReference type="OrthoDB" id="6289714at2"/>
<dbReference type="EMBL" id="FOLO01000009">
    <property type="protein sequence ID" value="SFC44479.1"/>
    <property type="molecule type" value="Genomic_DNA"/>
</dbReference>
<dbReference type="PROSITE" id="PS51832">
    <property type="entry name" value="HD_GYP"/>
    <property type="match status" value="1"/>
</dbReference>
<sequence>MSQLKRISITKLTIGSYVQAVSKQLSSVKIVKTGWVRNKKAISELKREGVIEVIIDINKQLETAQKDEATEKESQQKKITKSFEQELVSAKKLQDKMNTLLEATQKRILDNAPIDILALEQVAESIINSVTNHPHCLACLVRINHQKNSILEHLQRVAIMLAQNMVFHKVSFSESVAVVLAGLTHDLGKLLLPVQLQQYEALLTPQLRQKRLIYVKNTIDILKVSGGTPQLTLKICYQQMERLNGSGYPKKLTADSLPKISKLFAIIDEFDSLTSGFEGNKIALIDKAHQALMLQSPTIFDKNLLQSFIKTTGLYIAGSLVKLKTGKIGYIKEFKHEIPMKPIVHCFFNAQFDHHIEAKDIDLSGEFINDSIESTVDPKQFQLNLSDYI</sequence>
<evidence type="ECO:0000259" key="1">
    <source>
        <dbReference type="PROSITE" id="PS51832"/>
    </source>
</evidence>
<accession>A0A1I1J787</accession>
<dbReference type="InterPro" id="IPR021812">
    <property type="entry name" value="DUF3391"/>
</dbReference>
<dbReference type="InterPro" id="IPR003607">
    <property type="entry name" value="HD/PDEase_dom"/>
</dbReference>
<dbReference type="RefSeq" id="WP_091982689.1">
    <property type="nucleotide sequence ID" value="NZ_FOLO01000009.1"/>
</dbReference>
<dbReference type="Pfam" id="PF11871">
    <property type="entry name" value="DUF3391"/>
    <property type="match status" value="1"/>
</dbReference>
<name>A0A1I1J787_9GAMM</name>
<protein>
    <submittedName>
        <fullName evidence="2">HD-GYP domain, c-di-GMP phosphodiesterase class II (Or its inactivated variant)</fullName>
    </submittedName>
</protein>
<dbReference type="Gene3D" id="1.10.3210.10">
    <property type="entry name" value="Hypothetical protein af1432"/>
    <property type="match status" value="1"/>
</dbReference>
<proteinExistence type="predicted"/>
<dbReference type="GO" id="GO:0008081">
    <property type="term" value="F:phosphoric diester hydrolase activity"/>
    <property type="evidence" value="ECO:0007669"/>
    <property type="project" value="UniProtKB-ARBA"/>
</dbReference>
<feature type="domain" description="HD-GYP" evidence="1">
    <location>
        <begin position="119"/>
        <end position="324"/>
    </location>
</feature>
<evidence type="ECO:0000313" key="2">
    <source>
        <dbReference type="EMBL" id="SFC44479.1"/>
    </source>
</evidence>